<proteinExistence type="predicted"/>
<protein>
    <recommendedName>
        <fullName evidence="3">TTF-type domain-containing protein</fullName>
    </recommendedName>
</protein>
<evidence type="ECO:0000313" key="5">
    <source>
        <dbReference type="Proteomes" id="UP001172457"/>
    </source>
</evidence>
<evidence type="ECO:0000313" key="4">
    <source>
        <dbReference type="EMBL" id="KAJ9536221.1"/>
    </source>
</evidence>
<dbReference type="Pfam" id="PF14303">
    <property type="entry name" value="NAM-associated"/>
    <property type="match status" value="1"/>
</dbReference>
<feature type="compositionally biased region" description="Gly residues" evidence="2">
    <location>
        <begin position="12"/>
        <end position="44"/>
    </location>
</feature>
<feature type="domain" description="TTF-type" evidence="3">
    <location>
        <begin position="586"/>
        <end position="673"/>
    </location>
</feature>
<feature type="region of interest" description="Disordered" evidence="2">
    <location>
        <begin position="1"/>
        <end position="44"/>
    </location>
</feature>
<dbReference type="PANTHER" id="PTHR45023">
    <property type="match status" value="1"/>
</dbReference>
<organism evidence="4 5">
    <name type="scientific">Centaurea solstitialis</name>
    <name type="common">yellow star-thistle</name>
    <dbReference type="NCBI Taxonomy" id="347529"/>
    <lineage>
        <taxon>Eukaryota</taxon>
        <taxon>Viridiplantae</taxon>
        <taxon>Streptophyta</taxon>
        <taxon>Embryophyta</taxon>
        <taxon>Tracheophyta</taxon>
        <taxon>Spermatophyta</taxon>
        <taxon>Magnoliopsida</taxon>
        <taxon>eudicotyledons</taxon>
        <taxon>Gunneridae</taxon>
        <taxon>Pentapetalae</taxon>
        <taxon>asterids</taxon>
        <taxon>campanulids</taxon>
        <taxon>Asterales</taxon>
        <taxon>Asteraceae</taxon>
        <taxon>Carduoideae</taxon>
        <taxon>Cardueae</taxon>
        <taxon>Centaureinae</taxon>
        <taxon>Centaurea</taxon>
    </lineage>
</organism>
<comment type="caution">
    <text evidence="4">The sequence shown here is derived from an EMBL/GenBank/DDBJ whole genome shotgun (WGS) entry which is preliminary data.</text>
</comment>
<dbReference type="Proteomes" id="UP001172457">
    <property type="component" value="Unassembled WGS sequence"/>
</dbReference>
<dbReference type="AlphaFoldDB" id="A0AA38SHP5"/>
<sequence length="727" mass="81083">MNANTSVRGRGSRGAGGSRGGSRGRGSRGGGGSGGADGSGFGGGSAFVDYANHEPYIPQFDAQQQPPFIPHFDTQNAGYGTGYAPNFFPYPPNYFPTKFSNTAFPTHYGTSGVNTDYNRGNTGYPDFIPRETASGSDSSETHSYVPETQRLPTEGSASPEAEPELFPEKPKQTFPTRATAKKWTPEEEVALSQAWINESENPASGNAQRSIQFWKSIERSFYAQLGVAPYRTHHQLTAKWKAMNKKIMAFNGIYNQIMNNRPSGESDVNLLKKVRSQYQMTKGGAFPFENCWEIVRHSPKWAAVPLMSGGSSSRSTKRTRTSGSSDAHFGQDSDEVEVPPPKRPVGRGNAKEALRGGQSSTPTIELYESWDRNLAEKMEYKMKKLELDKQIAELEEKKLQVQLYAQYEQDWLFCKTPHDHLSGLELEAVLQKKAVLRARHDFKKKKPYLSTLDVDNLYGLRPFNLSALKVSPIRQLLSSLICNSLSQAVSGTHGLMIANSPLSQAKRLKFLKNSDESSSTNIPKTTNVGKTNLKDNGQQIPLKHMRVDLSSLPADPGQRPRVKDQNGLHGRCWMEEALPAKGTMSTSKSFFSNEERLDVDIEPEAAFCLCCYIFKSKIKSKGGADNFVKGGFKAWNKRERLDLPNNGGPHNLAVQKCQNLMNWAQSVVMDIYKQIYLTKDKNWTKIYVSIDCSYYIKDFLSGVIMKVVTHETKISMLNKMIKWVMLC</sequence>
<feature type="region of interest" description="Disordered" evidence="2">
    <location>
        <begin position="129"/>
        <end position="183"/>
    </location>
</feature>
<accession>A0AA38SHP5</accession>
<dbReference type="SMART" id="SM00597">
    <property type="entry name" value="ZnF_TTF"/>
    <property type="match status" value="1"/>
</dbReference>
<dbReference type="EMBL" id="JARYMX010000044">
    <property type="protein sequence ID" value="KAJ9536221.1"/>
    <property type="molecule type" value="Genomic_DNA"/>
</dbReference>
<dbReference type="InterPro" id="IPR029466">
    <property type="entry name" value="NAM-associated_C"/>
</dbReference>
<feature type="region of interest" description="Disordered" evidence="2">
    <location>
        <begin position="306"/>
        <end position="359"/>
    </location>
</feature>
<evidence type="ECO:0000256" key="2">
    <source>
        <dbReference type="SAM" id="MobiDB-lite"/>
    </source>
</evidence>
<reference evidence="4" key="1">
    <citation type="submission" date="2023-03" db="EMBL/GenBank/DDBJ databases">
        <title>Chromosome-scale reference genome and RAD-based genetic map of yellow starthistle (Centaurea solstitialis) reveal putative structural variation and QTLs associated with invader traits.</title>
        <authorList>
            <person name="Reatini B."/>
            <person name="Cang F.A."/>
            <person name="Jiang Q."/>
            <person name="Mckibben M.T.W."/>
            <person name="Barker M.S."/>
            <person name="Rieseberg L.H."/>
            <person name="Dlugosch K.M."/>
        </authorList>
    </citation>
    <scope>NUCLEOTIDE SEQUENCE</scope>
    <source>
        <strain evidence="4">CAN-66</strain>
        <tissue evidence="4">Leaf</tissue>
    </source>
</reference>
<keyword evidence="5" id="KW-1185">Reference proteome</keyword>
<dbReference type="InterPro" id="IPR006580">
    <property type="entry name" value="Znf_TTF"/>
</dbReference>
<feature type="compositionally biased region" description="Polar residues" evidence="2">
    <location>
        <begin position="516"/>
        <end position="536"/>
    </location>
</feature>
<keyword evidence="1" id="KW-0175">Coiled coil</keyword>
<feature type="coiled-coil region" evidence="1">
    <location>
        <begin position="375"/>
        <end position="402"/>
    </location>
</feature>
<gene>
    <name evidence="4" type="ORF">OSB04_un000607</name>
</gene>
<name>A0AA38SHP5_9ASTR</name>
<feature type="region of interest" description="Disordered" evidence="2">
    <location>
        <begin position="514"/>
        <end position="536"/>
    </location>
</feature>
<evidence type="ECO:0000256" key="1">
    <source>
        <dbReference type="SAM" id="Coils"/>
    </source>
</evidence>
<evidence type="ECO:0000259" key="3">
    <source>
        <dbReference type="SMART" id="SM00597"/>
    </source>
</evidence>
<dbReference type="PANTHER" id="PTHR45023:SF13">
    <property type="entry name" value="PUTATIVE-RELATED"/>
    <property type="match status" value="1"/>
</dbReference>
<feature type="compositionally biased region" description="Polar residues" evidence="2">
    <location>
        <begin position="133"/>
        <end position="142"/>
    </location>
</feature>